<protein>
    <submittedName>
        <fullName evidence="1">Uncharacterized protein</fullName>
    </submittedName>
</protein>
<proteinExistence type="predicted"/>
<name>A0ABP0S3L7_9DINO</name>
<comment type="caution">
    <text evidence="1">The sequence shown here is derived from an EMBL/GenBank/DDBJ whole genome shotgun (WGS) entry which is preliminary data.</text>
</comment>
<accession>A0ABP0S3L7</accession>
<gene>
    <name evidence="1" type="ORF">SCF082_LOCUS49802</name>
</gene>
<organism evidence="1 2">
    <name type="scientific">Durusdinium trenchii</name>
    <dbReference type="NCBI Taxonomy" id="1381693"/>
    <lineage>
        <taxon>Eukaryota</taxon>
        <taxon>Sar</taxon>
        <taxon>Alveolata</taxon>
        <taxon>Dinophyceae</taxon>
        <taxon>Suessiales</taxon>
        <taxon>Symbiodiniaceae</taxon>
        <taxon>Durusdinium</taxon>
    </lineage>
</organism>
<sequence length="105" mass="11812">LEPSIQTMTILRRVYRLSFNMQSFGGPSLKPTMLLTNNLGAGRLHKRGVEAKSRFASRVATTRRYVDQKGKQRWAGTPNLKASQILGPYLFTSPVVVLFCFDHGK</sequence>
<feature type="non-terminal residue" evidence="1">
    <location>
        <position position="1"/>
    </location>
</feature>
<keyword evidence="2" id="KW-1185">Reference proteome</keyword>
<evidence type="ECO:0000313" key="2">
    <source>
        <dbReference type="Proteomes" id="UP001642464"/>
    </source>
</evidence>
<dbReference type="EMBL" id="CAXAMM010042815">
    <property type="protein sequence ID" value="CAK9106921.1"/>
    <property type="molecule type" value="Genomic_DNA"/>
</dbReference>
<reference evidence="1 2" key="1">
    <citation type="submission" date="2024-02" db="EMBL/GenBank/DDBJ databases">
        <authorList>
            <person name="Chen Y."/>
            <person name="Shah S."/>
            <person name="Dougan E. K."/>
            <person name="Thang M."/>
            <person name="Chan C."/>
        </authorList>
    </citation>
    <scope>NUCLEOTIDE SEQUENCE [LARGE SCALE GENOMIC DNA]</scope>
</reference>
<evidence type="ECO:0000313" key="1">
    <source>
        <dbReference type="EMBL" id="CAK9106921.1"/>
    </source>
</evidence>
<dbReference type="Proteomes" id="UP001642464">
    <property type="component" value="Unassembled WGS sequence"/>
</dbReference>